<organism evidence="3 4">
    <name type="scientific">Brassica carinata</name>
    <name type="common">Ethiopian mustard</name>
    <name type="synonym">Abyssinian cabbage</name>
    <dbReference type="NCBI Taxonomy" id="52824"/>
    <lineage>
        <taxon>Eukaryota</taxon>
        <taxon>Viridiplantae</taxon>
        <taxon>Streptophyta</taxon>
        <taxon>Embryophyta</taxon>
        <taxon>Tracheophyta</taxon>
        <taxon>Spermatophyta</taxon>
        <taxon>Magnoliopsida</taxon>
        <taxon>eudicotyledons</taxon>
        <taxon>Gunneridae</taxon>
        <taxon>Pentapetalae</taxon>
        <taxon>rosids</taxon>
        <taxon>malvids</taxon>
        <taxon>Brassicales</taxon>
        <taxon>Brassicaceae</taxon>
        <taxon>Brassiceae</taxon>
        <taxon>Brassica</taxon>
    </lineage>
</organism>
<proteinExistence type="predicted"/>
<sequence length="109" mass="11910">MASSSGTRSPQDDNLSEKPLSRDAAHILPLLQSLLLNNDIQRGRSIGLIQLFDPTAQINAPMNAEGEQIATEADLASQVHLLEQSVQNQKKANAQLEEEINRLTKSIIP</sequence>
<keyword evidence="4" id="KW-1185">Reference proteome</keyword>
<evidence type="ECO:0000256" key="1">
    <source>
        <dbReference type="SAM" id="Coils"/>
    </source>
</evidence>
<dbReference type="Proteomes" id="UP000886595">
    <property type="component" value="Unassembled WGS sequence"/>
</dbReference>
<reference evidence="3 4" key="1">
    <citation type="submission" date="2020-02" db="EMBL/GenBank/DDBJ databases">
        <authorList>
            <person name="Ma Q."/>
            <person name="Huang Y."/>
            <person name="Song X."/>
            <person name="Pei D."/>
        </authorList>
    </citation>
    <scope>NUCLEOTIDE SEQUENCE [LARGE SCALE GENOMIC DNA]</scope>
    <source>
        <strain evidence="3">Sxm20200214</strain>
        <tissue evidence="3">Leaf</tissue>
    </source>
</reference>
<evidence type="ECO:0000256" key="2">
    <source>
        <dbReference type="SAM" id="MobiDB-lite"/>
    </source>
</evidence>
<comment type="caution">
    <text evidence="3">The sequence shown here is derived from an EMBL/GenBank/DDBJ whole genome shotgun (WGS) entry which is preliminary data.</text>
</comment>
<accession>A0A8X7UZN8</accession>
<dbReference type="EMBL" id="JAAMPC010000008">
    <property type="protein sequence ID" value="KAG2298185.1"/>
    <property type="molecule type" value="Genomic_DNA"/>
</dbReference>
<evidence type="ECO:0000313" key="3">
    <source>
        <dbReference type="EMBL" id="KAG2298185.1"/>
    </source>
</evidence>
<evidence type="ECO:0000313" key="4">
    <source>
        <dbReference type="Proteomes" id="UP000886595"/>
    </source>
</evidence>
<name>A0A8X7UZN8_BRACI</name>
<dbReference type="OrthoDB" id="1110525at2759"/>
<feature type="region of interest" description="Disordered" evidence="2">
    <location>
        <begin position="1"/>
        <end position="20"/>
    </location>
</feature>
<gene>
    <name evidence="3" type="ORF">Bca52824_034657</name>
</gene>
<feature type="coiled-coil region" evidence="1">
    <location>
        <begin position="79"/>
        <end position="106"/>
    </location>
</feature>
<feature type="compositionally biased region" description="Polar residues" evidence="2">
    <location>
        <begin position="1"/>
        <end position="13"/>
    </location>
</feature>
<dbReference type="AlphaFoldDB" id="A0A8X7UZN8"/>
<keyword evidence="1" id="KW-0175">Coiled coil</keyword>
<protein>
    <submittedName>
        <fullName evidence="3">Uncharacterized protein</fullName>
    </submittedName>
</protein>